<dbReference type="CDD" id="cd09276">
    <property type="entry name" value="Rnase_HI_RT_non_LTR"/>
    <property type="match status" value="1"/>
</dbReference>
<name>A0A1B6FPV9_9HEMI</name>
<feature type="domain" description="RNase H type-1" evidence="1">
    <location>
        <begin position="1"/>
        <end position="99"/>
    </location>
</feature>
<gene>
    <name evidence="2" type="ORF">g.8518</name>
</gene>
<organism evidence="2">
    <name type="scientific">Cuerna arida</name>
    <dbReference type="NCBI Taxonomy" id="1464854"/>
    <lineage>
        <taxon>Eukaryota</taxon>
        <taxon>Metazoa</taxon>
        <taxon>Ecdysozoa</taxon>
        <taxon>Arthropoda</taxon>
        <taxon>Hexapoda</taxon>
        <taxon>Insecta</taxon>
        <taxon>Pterygota</taxon>
        <taxon>Neoptera</taxon>
        <taxon>Paraneoptera</taxon>
        <taxon>Hemiptera</taxon>
        <taxon>Auchenorrhyncha</taxon>
        <taxon>Membracoidea</taxon>
        <taxon>Cicadellidae</taxon>
        <taxon>Cicadellinae</taxon>
        <taxon>Proconiini</taxon>
        <taxon>Cuerna</taxon>
    </lineage>
</organism>
<dbReference type="Pfam" id="PF00075">
    <property type="entry name" value="RNase_H"/>
    <property type="match status" value="1"/>
</dbReference>
<dbReference type="GO" id="GO:0003676">
    <property type="term" value="F:nucleic acid binding"/>
    <property type="evidence" value="ECO:0007669"/>
    <property type="project" value="InterPro"/>
</dbReference>
<dbReference type="AlphaFoldDB" id="A0A1B6FPV9"/>
<dbReference type="SUPFAM" id="SSF53098">
    <property type="entry name" value="Ribonuclease H-like"/>
    <property type="match status" value="1"/>
</dbReference>
<accession>A0A1B6FPV9</accession>
<evidence type="ECO:0000259" key="1">
    <source>
        <dbReference type="PROSITE" id="PS50879"/>
    </source>
</evidence>
<dbReference type="InterPro" id="IPR002156">
    <property type="entry name" value="RNaseH_domain"/>
</dbReference>
<dbReference type="Pfam" id="PF13966">
    <property type="entry name" value="zf-RVT"/>
    <property type="match status" value="1"/>
</dbReference>
<feature type="non-terminal residue" evidence="2">
    <location>
        <position position="240"/>
    </location>
</feature>
<dbReference type="Gene3D" id="3.30.420.10">
    <property type="entry name" value="Ribonuclease H-like superfamily/Ribonuclease H"/>
    <property type="match status" value="1"/>
</dbReference>
<dbReference type="InterPro" id="IPR012337">
    <property type="entry name" value="RNaseH-like_sf"/>
</dbReference>
<sequence length="240" mass="27404">FFVPANSSSSTETELLAINAAAAHCINVESKNICILSDSKSALQLLKQYKPSSYYQRIKEILHLLNLASGKNICFQWIPGHCGLHGNERADKIAKLATNMHPIPPKQPTLSSCMATAHKTLRQKWVERWKDEPTGRHLYGLLEEPNNIEIYKNLPRSVTSFASRARTGHIITQSYLFRFNLTESPLCLVCQLEEETLEHILLHCTSKSDARDELKRRLQPDCSLKIILIEPNFWIILREQ</sequence>
<proteinExistence type="predicted"/>
<dbReference type="InterPro" id="IPR036397">
    <property type="entry name" value="RNaseH_sf"/>
</dbReference>
<dbReference type="PROSITE" id="PS50879">
    <property type="entry name" value="RNASE_H_1"/>
    <property type="match status" value="1"/>
</dbReference>
<dbReference type="InterPro" id="IPR026960">
    <property type="entry name" value="RVT-Znf"/>
</dbReference>
<reference evidence="2" key="1">
    <citation type="submission" date="2015-11" db="EMBL/GenBank/DDBJ databases">
        <title>De novo transcriptome assembly of four potential Pierce s Disease insect vectors from Arizona vineyards.</title>
        <authorList>
            <person name="Tassone E.E."/>
        </authorList>
    </citation>
    <scope>NUCLEOTIDE SEQUENCE</scope>
</reference>
<dbReference type="EMBL" id="GECZ01017533">
    <property type="protein sequence ID" value="JAS52236.1"/>
    <property type="molecule type" value="Transcribed_RNA"/>
</dbReference>
<dbReference type="GO" id="GO:0004523">
    <property type="term" value="F:RNA-DNA hybrid ribonuclease activity"/>
    <property type="evidence" value="ECO:0007669"/>
    <property type="project" value="InterPro"/>
</dbReference>
<feature type="non-terminal residue" evidence="2">
    <location>
        <position position="1"/>
    </location>
</feature>
<evidence type="ECO:0000313" key="2">
    <source>
        <dbReference type="EMBL" id="JAS52236.1"/>
    </source>
</evidence>
<protein>
    <recommendedName>
        <fullName evidence="1">RNase H type-1 domain-containing protein</fullName>
    </recommendedName>
</protein>